<reference evidence="5" key="1">
    <citation type="journal article" date="2019" name="Sci. Rep.">
        <title>Draft genome of Tanacetum cinerariifolium, the natural source of mosquito coil.</title>
        <authorList>
            <person name="Yamashiro T."/>
            <person name="Shiraishi A."/>
            <person name="Satake H."/>
            <person name="Nakayama K."/>
        </authorList>
    </citation>
    <scope>NUCLEOTIDE SEQUENCE</scope>
</reference>
<evidence type="ECO:0000256" key="3">
    <source>
        <dbReference type="SAM" id="Coils"/>
    </source>
</evidence>
<comment type="caution">
    <text evidence="5">The sequence shown here is derived from an EMBL/GenBank/DDBJ whole genome shotgun (WGS) entry which is preliminary data.</text>
</comment>
<dbReference type="Pfam" id="PF05911">
    <property type="entry name" value="FPP"/>
    <property type="match status" value="3"/>
</dbReference>
<feature type="compositionally biased region" description="Basic and acidic residues" evidence="4">
    <location>
        <begin position="1"/>
        <end position="18"/>
    </location>
</feature>
<dbReference type="InterPro" id="IPR008587">
    <property type="entry name" value="FPP_plant"/>
</dbReference>
<feature type="region of interest" description="Disordered" evidence="4">
    <location>
        <begin position="1"/>
        <end position="33"/>
    </location>
</feature>
<feature type="coiled-coil region" evidence="3">
    <location>
        <begin position="96"/>
        <end position="151"/>
    </location>
</feature>
<name>A0A699IF58_TANCI</name>
<organism evidence="5">
    <name type="scientific">Tanacetum cinerariifolium</name>
    <name type="common">Dalmatian daisy</name>
    <name type="synonym">Chrysanthemum cinerariifolium</name>
    <dbReference type="NCBI Taxonomy" id="118510"/>
    <lineage>
        <taxon>Eukaryota</taxon>
        <taxon>Viridiplantae</taxon>
        <taxon>Streptophyta</taxon>
        <taxon>Embryophyta</taxon>
        <taxon>Tracheophyta</taxon>
        <taxon>Spermatophyta</taxon>
        <taxon>Magnoliopsida</taxon>
        <taxon>eudicotyledons</taxon>
        <taxon>Gunneridae</taxon>
        <taxon>Pentapetalae</taxon>
        <taxon>asterids</taxon>
        <taxon>campanulids</taxon>
        <taxon>Asterales</taxon>
        <taxon>Asteraceae</taxon>
        <taxon>Asteroideae</taxon>
        <taxon>Anthemideae</taxon>
        <taxon>Anthemidinae</taxon>
        <taxon>Tanacetum</taxon>
    </lineage>
</organism>
<dbReference type="PANTHER" id="PTHR31580:SF49">
    <property type="entry name" value="FILAMENT-LIKE PLANT PROTEIN 3"/>
    <property type="match status" value="1"/>
</dbReference>
<evidence type="ECO:0008006" key="6">
    <source>
        <dbReference type="Google" id="ProtNLM"/>
    </source>
</evidence>
<proteinExistence type="inferred from homology"/>
<protein>
    <recommendedName>
        <fullName evidence="6">Filament-like plant protein 3</fullName>
    </recommendedName>
</protein>
<keyword evidence="2 3" id="KW-0175">Coiled coil</keyword>
<evidence type="ECO:0000256" key="1">
    <source>
        <dbReference type="ARBA" id="ARBA00005921"/>
    </source>
</evidence>
<dbReference type="Gene3D" id="1.10.287.1490">
    <property type="match status" value="1"/>
</dbReference>
<dbReference type="AlphaFoldDB" id="A0A699IF58"/>
<feature type="coiled-coil region" evidence="3">
    <location>
        <begin position="304"/>
        <end position="632"/>
    </location>
</feature>
<dbReference type="EMBL" id="BKCJ010283594">
    <property type="protein sequence ID" value="GEZ47698.1"/>
    <property type="molecule type" value="Genomic_DNA"/>
</dbReference>
<accession>A0A699IF58</accession>
<sequence length="686" mass="79067">MDRRSWLWRRKSSEKSPGETESSAGSVSSHSERFSDDQVFLNQNYQSTEVTSKTDLRESEHNDGAMTLSEALAKINAKEELVKQHIKVAEEAVSGWEKAEREVLALRQQVEVLNIKNSTLEDRVVHLDGALKECLRQLRQTREEKDQIAHDALEKKFSETESSVTSIDIEIYHKLETAEKENSDLKLELSSMAEELEIRLIEMELSNQTAEQASKQHLDCVKKVAMLEAECRVLNSALRKSNNQSIAHTTLSLTKNDGPKETSSFEREKMDSLVEIDLMDDFLEMERLVALPESSEDDEMFKKVQSLEYILKERENEIKALRNQLEESESKRVESENELKASRNQLIESEAKLAESKNELKALNYRLKDAESKLDERENELKASTNLLEEAGIMLAKQENELKTTKSQLQEAVSKLGERENDIKVSRYRLKEVESKLAECENTLSTSREQLEYAESKLVEHEIEHKASRYLLKEAETKLVERVKELKASRDQLEEAKSMLADQDNELKASRNRIEEAESKLGEREKEFNASRDRLEEAERKLEEREFELKASRKQLKEAESVLAKTKRHLEMVESQYKALEAEREILLPKIGTLENNVQKERNLLKKAEAKCQQLKDEVSRLQHEVQVIKSANQPEELRFLRVKQDTELALAGSKFDECQKTIASISQQLKTLAMFDDFLLDTNDS</sequence>
<dbReference type="SUPFAM" id="SSF57997">
    <property type="entry name" value="Tropomyosin"/>
    <property type="match status" value="2"/>
</dbReference>
<feature type="coiled-coil region" evidence="3">
    <location>
        <begin position="175"/>
        <end position="244"/>
    </location>
</feature>
<evidence type="ECO:0000313" key="5">
    <source>
        <dbReference type="EMBL" id="GEZ47698.1"/>
    </source>
</evidence>
<comment type="similarity">
    <text evidence="1">Belongs to the FPP family.</text>
</comment>
<dbReference type="PANTHER" id="PTHR31580">
    <property type="entry name" value="FILAMENT-LIKE PLANT PROTEIN 4"/>
    <property type="match status" value="1"/>
</dbReference>
<evidence type="ECO:0000256" key="2">
    <source>
        <dbReference type="ARBA" id="ARBA00023054"/>
    </source>
</evidence>
<evidence type="ECO:0000256" key="4">
    <source>
        <dbReference type="SAM" id="MobiDB-lite"/>
    </source>
</evidence>
<gene>
    <name evidence="5" type="ORF">Tci_519671</name>
</gene>